<keyword evidence="4" id="KW-0067">ATP-binding</keyword>
<keyword evidence="5" id="KW-1185">Reference proteome</keyword>
<evidence type="ECO:0000256" key="2">
    <source>
        <dbReference type="SAM" id="MobiDB-lite"/>
    </source>
</evidence>
<keyword evidence="1" id="KW-0863">Zinc-finger</keyword>
<dbReference type="EMBL" id="JAPFFF010000008">
    <property type="protein sequence ID" value="KAK8883989.1"/>
    <property type="molecule type" value="Genomic_DNA"/>
</dbReference>
<feature type="region of interest" description="C3H" evidence="1">
    <location>
        <begin position="43"/>
        <end position="75"/>
    </location>
</feature>
<evidence type="ECO:0000256" key="1">
    <source>
        <dbReference type="PROSITE-ProRule" id="PRU01341"/>
    </source>
</evidence>
<evidence type="ECO:0000313" key="5">
    <source>
        <dbReference type="Proteomes" id="UP001470230"/>
    </source>
</evidence>
<evidence type="ECO:0000259" key="3">
    <source>
        <dbReference type="PROSITE" id="PS51997"/>
    </source>
</evidence>
<dbReference type="GO" id="GO:0004386">
    <property type="term" value="F:helicase activity"/>
    <property type="evidence" value="ECO:0007669"/>
    <property type="project" value="UniProtKB-KW"/>
</dbReference>
<dbReference type="Proteomes" id="UP001470230">
    <property type="component" value="Unassembled WGS sequence"/>
</dbReference>
<reference evidence="4 5" key="1">
    <citation type="submission" date="2024-04" db="EMBL/GenBank/DDBJ databases">
        <title>Tritrichomonas musculus Genome.</title>
        <authorList>
            <person name="Alves-Ferreira E."/>
            <person name="Grigg M."/>
            <person name="Lorenzi H."/>
            <person name="Galac M."/>
        </authorList>
    </citation>
    <scope>NUCLEOTIDE SEQUENCE [LARGE SCALE GENOMIC DNA]</scope>
    <source>
        <strain evidence="4 5">EAF2021</strain>
    </source>
</reference>
<feature type="domain" description="Upf1" evidence="3">
    <location>
        <begin position="35"/>
        <end position="193"/>
    </location>
</feature>
<gene>
    <name evidence="4" type="ORF">M9Y10_043092</name>
</gene>
<organism evidence="4 5">
    <name type="scientific">Tritrichomonas musculus</name>
    <dbReference type="NCBI Taxonomy" id="1915356"/>
    <lineage>
        <taxon>Eukaryota</taxon>
        <taxon>Metamonada</taxon>
        <taxon>Parabasalia</taxon>
        <taxon>Tritrichomonadida</taxon>
        <taxon>Tritrichomonadidae</taxon>
        <taxon>Tritrichomonas</taxon>
    </lineage>
</organism>
<dbReference type="PANTHER" id="PTHR10887:SF364">
    <property type="entry name" value="REGULATOR OF NONSENSE TRANSCRIPTS 1"/>
    <property type="match status" value="1"/>
</dbReference>
<dbReference type="PROSITE" id="PS51997">
    <property type="entry name" value="UPF1_CH_RICH"/>
    <property type="match status" value="1"/>
</dbReference>
<dbReference type="CDD" id="cd21400">
    <property type="entry name" value="ZBD_UPF1-like"/>
    <property type="match status" value="1"/>
</dbReference>
<dbReference type="Pfam" id="PF13086">
    <property type="entry name" value="AAA_11"/>
    <property type="match status" value="2"/>
</dbReference>
<keyword evidence="1" id="KW-0862">Zinc</keyword>
<name>A0ABR2JYX3_9EUKA</name>
<protein>
    <submittedName>
        <fullName evidence="4">ATP-dependent helicase NAM7</fullName>
    </submittedName>
</protein>
<keyword evidence="1" id="KW-0479">Metal-binding</keyword>
<evidence type="ECO:0000313" key="4">
    <source>
        <dbReference type="EMBL" id="KAK8883989.1"/>
    </source>
</evidence>
<dbReference type="InterPro" id="IPR045055">
    <property type="entry name" value="DNA2/NAM7-like"/>
</dbReference>
<keyword evidence="4" id="KW-0547">Nucleotide-binding</keyword>
<dbReference type="PANTHER" id="PTHR10887">
    <property type="entry name" value="DNA2/NAM7 HELICASE FAMILY"/>
    <property type="match status" value="1"/>
</dbReference>
<dbReference type="CDD" id="cd18039">
    <property type="entry name" value="DEXXQc_UPF1"/>
    <property type="match status" value="1"/>
</dbReference>
<feature type="compositionally biased region" description="Acidic residues" evidence="2">
    <location>
        <begin position="859"/>
        <end position="878"/>
    </location>
</feature>
<comment type="caution">
    <text evidence="4">The sequence shown here is derived from an EMBL/GenBank/DDBJ whole genome shotgun (WGS) entry which is preliminary data.</text>
</comment>
<feature type="region of interest" description="Disordered" evidence="2">
    <location>
        <begin position="837"/>
        <end position="878"/>
    </location>
</feature>
<dbReference type="InterPro" id="IPR047187">
    <property type="entry name" value="SF1_C_Upf1"/>
</dbReference>
<sequence length="878" mass="98730">MSSSTFNAIGYMKKNPNQYIPADDPPFQEFDQPQSYSDEEPHCAYCLCNIEECLVKCPATNKYFCNGRGKAHHSHIVHHLVKSHNKEIQLLDSNQYSKIPIMCYQCSTRNIFQLCFVQSQTQKTFYIFCRDCLNSPQLAPFQFDMNNLYPIISDNSILSWLVRPPTDQEEKNFLASKVSTKDMDLLEEEWEKNPQVTIMDLPAIKARSRLQETKLQYKDIHQYSTVFLALVKEECEYERKIKESISIPSVSVNWEQVGPITWIAHFKTQATEALRNLSLTDELNLNCPSEDFNHNGKVVLIGYDGSVDLKFVNIPEPPVADLLYTVKLVFDPTPYKRQQFALNDFKNSSSNLTSPLIKDIILGKIPETLEKENIRNIGAFKIPGLKDLNQSQISAIRKALELPFTLIQGPPGTGKTTTIAALVYKFLELKKGPVLVCGPSNISVEHATRNTALTGVNVIRVISRKLDDIVTSVDDVTASKMVFKLNTQESRELCELQTKRSNSPLTANEASRYENLRDTLENKIIAKADCICCTCDTAGSKKFNNLAFPVVIIDESTQAVEPKILIPILHHSKQVVLVGDHCQLGPNVMCRKVEQAGYSVSIVQRLLQLGMKPARLVTQYRMHPALAQFPSNYFYEGILENGVSAKDRTPLRATFPFPQPGVPMFFFNSTGPEEPSDSGTSFINRQEAFLVSLIISKLCKASVNPRQIGVITPYAGQTCYIGQFLAAAGDLPPSFYRYIEVASVDSFQGGEKDYIIFSCVRCNNRGAIGFLKDARRLNVAMTRARMGLMIIGSAQTLAVNKMYFDLIRFFQDKSLLVEGEINNLKLSPVILQAPQVKQNRGQKGVPKSNKGKGMVYDPMESEDFDSIEQNDDDYFGQI</sequence>
<accession>A0ABR2JYX3</accession>
<comment type="caution">
    <text evidence="1">Lacks conserved residue(s) required for the propagation of feature annotation.</text>
</comment>
<dbReference type="InterPro" id="IPR041679">
    <property type="entry name" value="DNA2/NAM7-like_C"/>
</dbReference>
<dbReference type="SUPFAM" id="SSF52540">
    <property type="entry name" value="P-loop containing nucleoside triphosphate hydrolases"/>
    <property type="match status" value="1"/>
</dbReference>
<dbReference type="InterPro" id="IPR018999">
    <property type="entry name" value="UPF1_CH/ZBD"/>
</dbReference>
<dbReference type="Pfam" id="PF09416">
    <property type="entry name" value="UPF1_Zn_bind"/>
    <property type="match status" value="1"/>
</dbReference>
<proteinExistence type="predicted"/>
<dbReference type="Gene3D" id="3.40.50.300">
    <property type="entry name" value="P-loop containing nucleotide triphosphate hydrolases"/>
    <property type="match status" value="2"/>
</dbReference>
<feature type="region of interest" description="CC/SHH/C" evidence="1">
    <location>
        <begin position="57"/>
        <end position="85"/>
    </location>
</feature>
<dbReference type="InterPro" id="IPR027417">
    <property type="entry name" value="P-loop_NTPase"/>
</dbReference>
<keyword evidence="4" id="KW-0347">Helicase</keyword>
<keyword evidence="4" id="KW-0378">Hydrolase</keyword>
<dbReference type="CDD" id="cd18808">
    <property type="entry name" value="SF1_C_Upf1"/>
    <property type="match status" value="1"/>
</dbReference>
<dbReference type="Pfam" id="PF13087">
    <property type="entry name" value="AAA_12"/>
    <property type="match status" value="1"/>
</dbReference>
<dbReference type="InterPro" id="IPR041677">
    <property type="entry name" value="DNA2/NAM7_AAA_11"/>
</dbReference>